<dbReference type="EMBL" id="LCCU01000017">
    <property type="protein sequence ID" value="KKS37131.1"/>
    <property type="molecule type" value="Genomic_DNA"/>
</dbReference>
<accession>A0A0G1ASU0</accession>
<dbReference type="SUPFAM" id="SSF56281">
    <property type="entry name" value="Metallo-hydrolase/oxidoreductase"/>
    <property type="match status" value="1"/>
</dbReference>
<gene>
    <name evidence="1" type="ORF">UV00_C0017G0024</name>
</gene>
<name>A0A0G1ASU0_UNCKA</name>
<organism evidence="1 2">
    <name type="scientific">candidate division WWE3 bacterium GW2011_GWF1_42_14</name>
    <dbReference type="NCBI Taxonomy" id="1619138"/>
    <lineage>
        <taxon>Bacteria</taxon>
        <taxon>Katanobacteria</taxon>
    </lineage>
</organism>
<sequence length="91" mass="10122">MKQGRRRDIDLRKLKRLITGRLDVLKIAHHGAINGYSRELVSELKPRICVISVGEFNTFGHPSPSVIEELEKAGCGVIRTDKAGSVVIKSR</sequence>
<dbReference type="InterPro" id="IPR036866">
    <property type="entry name" value="RibonucZ/Hydroxyglut_hydro"/>
</dbReference>
<comment type="caution">
    <text evidence="1">The sequence shown here is derived from an EMBL/GenBank/DDBJ whole genome shotgun (WGS) entry which is preliminary data.</text>
</comment>
<evidence type="ECO:0000313" key="2">
    <source>
        <dbReference type="Proteomes" id="UP000033847"/>
    </source>
</evidence>
<evidence type="ECO:0000313" key="1">
    <source>
        <dbReference type="EMBL" id="KKS37131.1"/>
    </source>
</evidence>
<dbReference type="Gene3D" id="3.60.15.10">
    <property type="entry name" value="Ribonuclease Z/Hydroxyacylglutathione hydrolase-like"/>
    <property type="match status" value="1"/>
</dbReference>
<proteinExistence type="predicted"/>
<dbReference type="Proteomes" id="UP000033847">
    <property type="component" value="Unassembled WGS sequence"/>
</dbReference>
<protein>
    <submittedName>
        <fullName evidence="1">Internalization-related competence protein ComEC/Rec2 protein</fullName>
    </submittedName>
</protein>
<reference evidence="1 2" key="1">
    <citation type="journal article" date="2015" name="Nature">
        <title>rRNA introns, odd ribosomes, and small enigmatic genomes across a large radiation of phyla.</title>
        <authorList>
            <person name="Brown C.T."/>
            <person name="Hug L.A."/>
            <person name="Thomas B.C."/>
            <person name="Sharon I."/>
            <person name="Castelle C.J."/>
            <person name="Singh A."/>
            <person name="Wilkins M.J."/>
            <person name="Williams K.H."/>
            <person name="Banfield J.F."/>
        </authorList>
    </citation>
    <scope>NUCLEOTIDE SEQUENCE [LARGE SCALE GENOMIC DNA]</scope>
</reference>
<dbReference type="AlphaFoldDB" id="A0A0G1ASU0"/>
<dbReference type="PANTHER" id="PTHR30619">
    <property type="entry name" value="DNA INTERNALIZATION/COMPETENCE PROTEIN COMEC/REC2"/>
    <property type="match status" value="1"/>
</dbReference>
<dbReference type="InterPro" id="IPR052159">
    <property type="entry name" value="Competence_DNA_uptake"/>
</dbReference>
<dbReference type="PANTHER" id="PTHR30619:SF1">
    <property type="entry name" value="RECOMBINATION PROTEIN 2"/>
    <property type="match status" value="1"/>
</dbReference>